<keyword evidence="3" id="KW-1185">Reference proteome</keyword>
<dbReference type="AlphaFoldDB" id="A0A5A9ZIP2"/>
<dbReference type="Proteomes" id="UP000325291">
    <property type="component" value="Unassembled WGS sequence"/>
</dbReference>
<proteinExistence type="predicted"/>
<gene>
    <name evidence="2" type="ORF">FLO80_08570</name>
</gene>
<accession>A0A5A9ZIP2</accession>
<evidence type="ECO:0000313" key="3">
    <source>
        <dbReference type="Proteomes" id="UP000325291"/>
    </source>
</evidence>
<dbReference type="InterPro" id="IPR056362">
    <property type="entry name" value="AtuA-like_ferredoxin_dom"/>
</dbReference>
<dbReference type="RefSeq" id="WP_111365648.1">
    <property type="nucleotide sequence ID" value="NZ_VINQ01000004.1"/>
</dbReference>
<dbReference type="PANTHER" id="PTHR47708:SF2">
    <property type="entry name" value="SI:CH73-132F6.5"/>
    <property type="match status" value="1"/>
</dbReference>
<dbReference type="Pfam" id="PF23544">
    <property type="entry name" value="AtuA_ferredoxin"/>
    <property type="match status" value="1"/>
</dbReference>
<evidence type="ECO:0000259" key="1">
    <source>
        <dbReference type="Pfam" id="PF23544"/>
    </source>
</evidence>
<feature type="domain" description="AtuA-like ferredoxin-fold" evidence="1">
    <location>
        <begin position="1"/>
        <end position="99"/>
    </location>
</feature>
<organism evidence="2 3">
    <name type="scientific">Aquicoccus porphyridii</name>
    <dbReference type="NCBI Taxonomy" id="1852029"/>
    <lineage>
        <taxon>Bacteria</taxon>
        <taxon>Pseudomonadati</taxon>
        <taxon>Pseudomonadota</taxon>
        <taxon>Alphaproteobacteria</taxon>
        <taxon>Rhodobacterales</taxon>
        <taxon>Paracoccaceae</taxon>
        <taxon>Aquicoccus</taxon>
    </lineage>
</organism>
<dbReference type="EMBL" id="VINQ01000004">
    <property type="protein sequence ID" value="KAA0916856.1"/>
    <property type="molecule type" value="Genomic_DNA"/>
</dbReference>
<evidence type="ECO:0000313" key="2">
    <source>
        <dbReference type="EMBL" id="KAA0916856.1"/>
    </source>
</evidence>
<dbReference type="PANTHER" id="PTHR47708">
    <property type="match status" value="1"/>
</dbReference>
<comment type="caution">
    <text evidence="2">The sequence shown here is derived from an EMBL/GenBank/DDBJ whole genome shotgun (WGS) entry which is preliminary data.</text>
</comment>
<reference evidence="2 3" key="1">
    <citation type="submission" date="2019-07" db="EMBL/GenBank/DDBJ databases">
        <title>Aquicoccus porphyridii gen. nov., sp. nov., isolated from a small marine red alga, Porphyridium marinum.</title>
        <authorList>
            <person name="Liu L."/>
        </authorList>
    </citation>
    <scope>NUCLEOTIDE SEQUENCE [LARGE SCALE GENOMIC DNA]</scope>
    <source>
        <strain evidence="2 3">L1 8-17</strain>
    </source>
</reference>
<protein>
    <recommendedName>
        <fullName evidence="1">AtuA-like ferredoxin-fold domain-containing protein</fullName>
    </recommendedName>
</protein>
<name>A0A5A9ZIP2_9RHOB</name>
<sequence>MRLHDIAHARTGDKGDISNISVIAYDPVHWPLIRDLVTPDRVAAHFGSFSAKDVTRYELPQLHALNFVINGALTGGVTRSLALDAHGKCLASVLLDLEIPVAAKTSE</sequence>